<gene>
    <name evidence="1" type="primary">g7339</name>
    <name evidence="1" type="ORF">NpPPO83_00007339</name>
</gene>
<accession>A0ACB5S3N7</accession>
<reference evidence="1" key="1">
    <citation type="submission" date="2024-09" db="EMBL/GenBank/DDBJ databases">
        <title>Draft Genome Sequences of Neofusicoccum parvum.</title>
        <authorList>
            <person name="Ashida A."/>
            <person name="Camagna M."/>
            <person name="Tanaka A."/>
            <person name="Takemoto D."/>
        </authorList>
    </citation>
    <scope>NUCLEOTIDE SEQUENCE</scope>
    <source>
        <strain evidence="1">PPO83</strain>
    </source>
</reference>
<name>A0ACB5S3N7_9PEZI</name>
<evidence type="ECO:0000313" key="1">
    <source>
        <dbReference type="EMBL" id="GME27420.1"/>
    </source>
</evidence>
<keyword evidence="2" id="KW-1185">Reference proteome</keyword>
<comment type="caution">
    <text evidence="1">The sequence shown here is derived from an EMBL/GenBank/DDBJ whole genome shotgun (WGS) entry which is preliminary data.</text>
</comment>
<dbReference type="EMBL" id="BSXG01000037">
    <property type="protein sequence ID" value="GME27420.1"/>
    <property type="molecule type" value="Genomic_DNA"/>
</dbReference>
<protein>
    <submittedName>
        <fullName evidence="1">Uncharacterized protein</fullName>
    </submittedName>
</protein>
<organism evidence="1 2">
    <name type="scientific">Neofusicoccum parvum</name>
    <dbReference type="NCBI Taxonomy" id="310453"/>
    <lineage>
        <taxon>Eukaryota</taxon>
        <taxon>Fungi</taxon>
        <taxon>Dikarya</taxon>
        <taxon>Ascomycota</taxon>
        <taxon>Pezizomycotina</taxon>
        <taxon>Dothideomycetes</taxon>
        <taxon>Dothideomycetes incertae sedis</taxon>
        <taxon>Botryosphaeriales</taxon>
        <taxon>Botryosphaeriaceae</taxon>
        <taxon>Neofusicoccum</taxon>
    </lineage>
</organism>
<proteinExistence type="predicted"/>
<sequence>MKFFSAITIAALAAFAAAASDMPPCAQSCVEKYAPEVGCSADDTACQCAHQEELQEKGVKCVLNSCSSEDAMKAAQVARDSCPQ</sequence>
<dbReference type="Proteomes" id="UP001165186">
    <property type="component" value="Unassembled WGS sequence"/>
</dbReference>
<evidence type="ECO:0000313" key="2">
    <source>
        <dbReference type="Proteomes" id="UP001165186"/>
    </source>
</evidence>